<comment type="caution">
    <text evidence="2">The sequence shown here is derived from an EMBL/GenBank/DDBJ whole genome shotgun (WGS) entry which is preliminary data.</text>
</comment>
<dbReference type="Proteomes" id="UP000191448">
    <property type="component" value="Unassembled WGS sequence"/>
</dbReference>
<protein>
    <submittedName>
        <fullName evidence="2">Uncharacterized protein</fullName>
    </submittedName>
</protein>
<evidence type="ECO:0000256" key="1">
    <source>
        <dbReference type="SAM" id="SignalP"/>
    </source>
</evidence>
<reference evidence="2 3" key="1">
    <citation type="submission" date="2016-02" db="EMBL/GenBank/DDBJ databases">
        <title>Genome sequence of Clostridium thermobutyricum DSM 4928.</title>
        <authorList>
            <person name="Poehlein A."/>
            <person name="Daniel R."/>
        </authorList>
    </citation>
    <scope>NUCLEOTIDE SEQUENCE [LARGE SCALE GENOMIC DNA]</scope>
    <source>
        <strain evidence="2 3">DSM 4928</strain>
    </source>
</reference>
<feature type="chain" id="PRO_5039473316" evidence="1">
    <location>
        <begin position="21"/>
        <end position="43"/>
    </location>
</feature>
<evidence type="ECO:0000313" key="3">
    <source>
        <dbReference type="Proteomes" id="UP000191448"/>
    </source>
</evidence>
<feature type="signal peptide" evidence="1">
    <location>
        <begin position="1"/>
        <end position="20"/>
    </location>
</feature>
<name>A0A1V4SXI8_9CLOT</name>
<proteinExistence type="predicted"/>
<evidence type="ECO:0000313" key="2">
    <source>
        <dbReference type="EMBL" id="OPX49345.1"/>
    </source>
</evidence>
<sequence>MKLRKVGRLAVLVAASAALVASLVSDKKNQKEEEAVSDIKEEE</sequence>
<dbReference type="AlphaFoldDB" id="A0A1V4SXI8"/>
<dbReference type="EMBL" id="LTAY01000025">
    <property type="protein sequence ID" value="OPX49345.1"/>
    <property type="molecule type" value="Genomic_DNA"/>
</dbReference>
<accession>A0A1V4SXI8</accession>
<dbReference type="RefSeq" id="WP_278320283.1">
    <property type="nucleotide sequence ID" value="NZ_LTAY01000025.1"/>
</dbReference>
<keyword evidence="1" id="KW-0732">Signal</keyword>
<gene>
    <name evidence="2" type="ORF">CLTHE_07270</name>
</gene>
<organism evidence="2 3">
    <name type="scientific">Clostridium thermobutyricum DSM 4928</name>
    <dbReference type="NCBI Taxonomy" id="1121339"/>
    <lineage>
        <taxon>Bacteria</taxon>
        <taxon>Bacillati</taxon>
        <taxon>Bacillota</taxon>
        <taxon>Clostridia</taxon>
        <taxon>Eubacteriales</taxon>
        <taxon>Clostridiaceae</taxon>
        <taxon>Clostridium</taxon>
    </lineage>
</organism>